<evidence type="ECO:0000313" key="3">
    <source>
        <dbReference type="Proteomes" id="UP000185839"/>
    </source>
</evidence>
<protein>
    <recommendedName>
        <fullName evidence="1">Glycosyltransferase 2-like domain-containing protein</fullName>
    </recommendedName>
</protein>
<dbReference type="Proteomes" id="UP000185839">
    <property type="component" value="Unassembled WGS sequence"/>
</dbReference>
<dbReference type="GO" id="GO:0016758">
    <property type="term" value="F:hexosyltransferase activity"/>
    <property type="evidence" value="ECO:0007669"/>
    <property type="project" value="UniProtKB-ARBA"/>
</dbReference>
<dbReference type="SUPFAM" id="SSF53448">
    <property type="entry name" value="Nucleotide-diphospho-sugar transferases"/>
    <property type="match status" value="1"/>
</dbReference>
<dbReference type="InterPro" id="IPR001173">
    <property type="entry name" value="Glyco_trans_2-like"/>
</dbReference>
<dbReference type="Pfam" id="PF00535">
    <property type="entry name" value="Glycos_transf_2"/>
    <property type="match status" value="1"/>
</dbReference>
<proteinExistence type="predicted"/>
<keyword evidence="3" id="KW-1185">Reference proteome</keyword>
<sequence length="282" mass="33565">MQPLISIIVPCYNQENYLEETLKSVENQIYKNWECLLINDGSTDQTKEICEKWVSKDSRFIYFERKNEGVTKTRDFGIDHANGDWIQFLDADDTISTNKLERSLYFAENSNIIITNFAMIFGDEIAPPFCDLTSSEINFQNLVSRWDIDFNLPIHCVLIKKDLLADTRFRSDFKANEDWIFWLEIFNKNTLKLKFINEKLAFYRHNIDGASKNKLAVYQDNFNVNNYLFDLYGEETKKLLYSRINRQNLTLKNTDFEQKKYIHQLQNTKILKYYISFKKLFS</sequence>
<name>A0A1N7MDP5_9FLAO</name>
<organism evidence="2 3">
    <name type="scientific">Kaistella chaponensis</name>
    <dbReference type="NCBI Taxonomy" id="713588"/>
    <lineage>
        <taxon>Bacteria</taxon>
        <taxon>Pseudomonadati</taxon>
        <taxon>Bacteroidota</taxon>
        <taxon>Flavobacteriia</taxon>
        <taxon>Flavobacteriales</taxon>
        <taxon>Weeksellaceae</taxon>
        <taxon>Chryseobacterium group</taxon>
        <taxon>Kaistella</taxon>
    </lineage>
</organism>
<dbReference type="InterPro" id="IPR029044">
    <property type="entry name" value="Nucleotide-diphossugar_trans"/>
</dbReference>
<evidence type="ECO:0000259" key="1">
    <source>
        <dbReference type="Pfam" id="PF00535"/>
    </source>
</evidence>
<evidence type="ECO:0000313" key="2">
    <source>
        <dbReference type="EMBL" id="SIS84150.1"/>
    </source>
</evidence>
<dbReference type="STRING" id="713588.SAMN05421789_10890"/>
<dbReference type="AlphaFoldDB" id="A0A1N7MDP5"/>
<dbReference type="OrthoDB" id="597270at2"/>
<dbReference type="CDD" id="cd00761">
    <property type="entry name" value="Glyco_tranf_GTA_type"/>
    <property type="match status" value="1"/>
</dbReference>
<dbReference type="PANTHER" id="PTHR22916">
    <property type="entry name" value="GLYCOSYLTRANSFERASE"/>
    <property type="match status" value="1"/>
</dbReference>
<dbReference type="EMBL" id="FTOI01000008">
    <property type="protein sequence ID" value="SIS84150.1"/>
    <property type="molecule type" value="Genomic_DNA"/>
</dbReference>
<dbReference type="Gene3D" id="3.90.550.10">
    <property type="entry name" value="Spore Coat Polysaccharide Biosynthesis Protein SpsA, Chain A"/>
    <property type="match status" value="1"/>
</dbReference>
<gene>
    <name evidence="2" type="ORF">SAMN05421789_10890</name>
</gene>
<dbReference type="RefSeq" id="WP_076387263.1">
    <property type="nucleotide sequence ID" value="NZ_FTOI01000008.1"/>
</dbReference>
<reference evidence="3" key="1">
    <citation type="submission" date="2017-01" db="EMBL/GenBank/DDBJ databases">
        <authorList>
            <person name="Varghese N."/>
            <person name="Submissions S."/>
        </authorList>
    </citation>
    <scope>NUCLEOTIDE SEQUENCE [LARGE SCALE GENOMIC DNA]</scope>
    <source>
        <strain evidence="3">DSM 23145</strain>
    </source>
</reference>
<dbReference type="PANTHER" id="PTHR22916:SF3">
    <property type="entry name" value="UDP-GLCNAC:BETAGAL BETA-1,3-N-ACETYLGLUCOSAMINYLTRANSFERASE-LIKE PROTEIN 1"/>
    <property type="match status" value="1"/>
</dbReference>
<feature type="domain" description="Glycosyltransferase 2-like" evidence="1">
    <location>
        <begin position="6"/>
        <end position="160"/>
    </location>
</feature>
<accession>A0A1N7MDP5</accession>